<dbReference type="EMBL" id="JANPWB010000012">
    <property type="protein sequence ID" value="KAJ1117684.1"/>
    <property type="molecule type" value="Genomic_DNA"/>
</dbReference>
<comment type="caution">
    <text evidence="1">The sequence shown here is derived from an EMBL/GenBank/DDBJ whole genome shotgun (WGS) entry which is preliminary data.</text>
</comment>
<dbReference type="Proteomes" id="UP001066276">
    <property type="component" value="Chromosome 8"/>
</dbReference>
<evidence type="ECO:0000313" key="1">
    <source>
        <dbReference type="EMBL" id="KAJ1117684.1"/>
    </source>
</evidence>
<gene>
    <name evidence="1" type="ORF">NDU88_005881</name>
</gene>
<keyword evidence="2" id="KW-1185">Reference proteome</keyword>
<accession>A0AAV7NRN4</accession>
<proteinExistence type="predicted"/>
<sequence length="83" mass="9579">MCTRRALPRDYTCDQDGFELGMLCVDLNVVEQLHGGASVGGRELRLYYQILEVKKIVVKTYSGVRRTFHTAKDKFQQNIKEQL</sequence>
<dbReference type="AlphaFoldDB" id="A0AAV7NRN4"/>
<name>A0AAV7NRN4_PLEWA</name>
<evidence type="ECO:0008006" key="3">
    <source>
        <dbReference type="Google" id="ProtNLM"/>
    </source>
</evidence>
<protein>
    <recommendedName>
        <fullName evidence="3">Non-specific serine/threonine protein kinase</fullName>
    </recommendedName>
</protein>
<reference evidence="1" key="1">
    <citation type="journal article" date="2022" name="bioRxiv">
        <title>Sequencing and chromosome-scale assembly of the giantPleurodeles waltlgenome.</title>
        <authorList>
            <person name="Brown T."/>
            <person name="Elewa A."/>
            <person name="Iarovenko S."/>
            <person name="Subramanian E."/>
            <person name="Araus A.J."/>
            <person name="Petzold A."/>
            <person name="Susuki M."/>
            <person name="Suzuki K.-i.T."/>
            <person name="Hayashi T."/>
            <person name="Toyoda A."/>
            <person name="Oliveira C."/>
            <person name="Osipova E."/>
            <person name="Leigh N.D."/>
            <person name="Simon A."/>
            <person name="Yun M.H."/>
        </authorList>
    </citation>
    <scope>NUCLEOTIDE SEQUENCE</scope>
    <source>
        <strain evidence="1">20211129_DDA</strain>
        <tissue evidence="1">Liver</tissue>
    </source>
</reference>
<organism evidence="1 2">
    <name type="scientific">Pleurodeles waltl</name>
    <name type="common">Iberian ribbed newt</name>
    <dbReference type="NCBI Taxonomy" id="8319"/>
    <lineage>
        <taxon>Eukaryota</taxon>
        <taxon>Metazoa</taxon>
        <taxon>Chordata</taxon>
        <taxon>Craniata</taxon>
        <taxon>Vertebrata</taxon>
        <taxon>Euteleostomi</taxon>
        <taxon>Amphibia</taxon>
        <taxon>Batrachia</taxon>
        <taxon>Caudata</taxon>
        <taxon>Salamandroidea</taxon>
        <taxon>Salamandridae</taxon>
        <taxon>Pleurodelinae</taxon>
        <taxon>Pleurodeles</taxon>
    </lineage>
</organism>
<evidence type="ECO:0000313" key="2">
    <source>
        <dbReference type="Proteomes" id="UP001066276"/>
    </source>
</evidence>